<dbReference type="EMBL" id="CAJVQB010007824">
    <property type="protein sequence ID" value="CAG8709612.1"/>
    <property type="molecule type" value="Genomic_DNA"/>
</dbReference>
<proteinExistence type="predicted"/>
<name>A0ABN7V0X6_GIGMA</name>
<protein>
    <submittedName>
        <fullName evidence="1">21107_t:CDS:1</fullName>
    </submittedName>
</protein>
<reference evidence="1 2" key="1">
    <citation type="submission" date="2021-06" db="EMBL/GenBank/DDBJ databases">
        <authorList>
            <person name="Kallberg Y."/>
            <person name="Tangrot J."/>
            <person name="Rosling A."/>
        </authorList>
    </citation>
    <scope>NUCLEOTIDE SEQUENCE [LARGE SCALE GENOMIC DNA]</scope>
    <source>
        <strain evidence="1 2">120-4 pot B 10/14</strain>
    </source>
</reference>
<gene>
    <name evidence="1" type="ORF">GMARGA_LOCUS12657</name>
</gene>
<dbReference type="Proteomes" id="UP000789901">
    <property type="component" value="Unassembled WGS sequence"/>
</dbReference>
<evidence type="ECO:0000313" key="2">
    <source>
        <dbReference type="Proteomes" id="UP000789901"/>
    </source>
</evidence>
<accession>A0ABN7V0X6</accession>
<comment type="caution">
    <text evidence="1">The sequence shown here is derived from an EMBL/GenBank/DDBJ whole genome shotgun (WGS) entry which is preliminary data.</text>
</comment>
<sequence length="204" mass="23072">MAKTFEQSQEKIIKIQENALLLFGFKSRAKGTPDLKTIVKLINAIVGNWCGYTVKTYNGCGFNNQEEVITTKLCNPEYHPIALILPLYKPELADETQELFDLIPITTDIAISEFVEHGVTYLSSNTINEKALSLEIPAHNQTINSSQNIYHANTICKVSTGKKKIPNSLISLFSEFFIKNESDIDILIFLLQQKFQISQEKLEQ</sequence>
<keyword evidence="2" id="KW-1185">Reference proteome</keyword>
<evidence type="ECO:0000313" key="1">
    <source>
        <dbReference type="EMBL" id="CAG8709612.1"/>
    </source>
</evidence>
<organism evidence="1 2">
    <name type="scientific">Gigaspora margarita</name>
    <dbReference type="NCBI Taxonomy" id="4874"/>
    <lineage>
        <taxon>Eukaryota</taxon>
        <taxon>Fungi</taxon>
        <taxon>Fungi incertae sedis</taxon>
        <taxon>Mucoromycota</taxon>
        <taxon>Glomeromycotina</taxon>
        <taxon>Glomeromycetes</taxon>
        <taxon>Diversisporales</taxon>
        <taxon>Gigasporaceae</taxon>
        <taxon>Gigaspora</taxon>
    </lineage>
</organism>